<dbReference type="RefSeq" id="WP_183806441.1">
    <property type="nucleotide sequence ID" value="NZ_JACIEE010000007.1"/>
</dbReference>
<evidence type="ECO:0000256" key="3">
    <source>
        <dbReference type="PROSITE-ProRule" id="PRU10038"/>
    </source>
</evidence>
<evidence type="ECO:0000256" key="4">
    <source>
        <dbReference type="SAM" id="MobiDB-lite"/>
    </source>
</evidence>
<comment type="caution">
    <text evidence="6">The sequence shown here is derived from an EMBL/GenBank/DDBJ whole genome shotgun (WGS) entry which is preliminary data.</text>
</comment>
<sequence>MIGQGAFDATLSPEMAALMERLAAAGPQQDPTLLPPTEGRALSEEGNRRWNSDLPAMASATDCRVEADAALGAPGCRMRVLVPEERAAGAILYVHGGGFAFCSPETHERCARLLAAEAGLPVLLPDYRLAPENPYPSGLRDVVACLRAAFTATKDAGVVPGPLIVAGDSAGANLALAALLHEQREARRTPVAGALLFYGNYAMDFASPSYSAFENGPGLTRAKMQRYWAWYAAAGADISGDPLACPLAASDEALAALPPLHLMAGGVDPLLSDTLNLHQRLQALGRKETVTVVPGVVHGFLQNTIDLAAAREALAAAGITARKMAAATV</sequence>
<dbReference type="InterPro" id="IPR029058">
    <property type="entry name" value="AB_hydrolase_fold"/>
</dbReference>
<dbReference type="Proteomes" id="UP000574761">
    <property type="component" value="Unassembled WGS sequence"/>
</dbReference>
<dbReference type="InterPro" id="IPR002168">
    <property type="entry name" value="Lipase_GDXG_HIS_AS"/>
</dbReference>
<dbReference type="Pfam" id="PF07859">
    <property type="entry name" value="Abhydrolase_3"/>
    <property type="match status" value="1"/>
</dbReference>
<protein>
    <submittedName>
        <fullName evidence="6">Acetyl esterase</fullName>
        <ecNumber evidence="6">3.1.1.-</ecNumber>
    </submittedName>
</protein>
<dbReference type="InterPro" id="IPR050300">
    <property type="entry name" value="GDXG_lipolytic_enzyme"/>
</dbReference>
<dbReference type="SUPFAM" id="SSF53474">
    <property type="entry name" value="alpha/beta-Hydrolases"/>
    <property type="match status" value="1"/>
</dbReference>
<dbReference type="EC" id="3.1.1.-" evidence="6"/>
<dbReference type="Gene3D" id="3.40.50.1820">
    <property type="entry name" value="alpha/beta hydrolase"/>
    <property type="match status" value="1"/>
</dbReference>
<gene>
    <name evidence="6" type="ORF">GGQ64_003426</name>
</gene>
<dbReference type="PANTHER" id="PTHR48081">
    <property type="entry name" value="AB HYDROLASE SUPERFAMILY PROTEIN C4A8.06C"/>
    <property type="match status" value="1"/>
</dbReference>
<dbReference type="PROSITE" id="PS01173">
    <property type="entry name" value="LIPASE_GDXG_HIS"/>
    <property type="match status" value="1"/>
</dbReference>
<dbReference type="GO" id="GO:0016787">
    <property type="term" value="F:hydrolase activity"/>
    <property type="evidence" value="ECO:0007669"/>
    <property type="project" value="UniProtKB-KW"/>
</dbReference>
<keyword evidence="2 6" id="KW-0378">Hydrolase</keyword>
<reference evidence="6 7" key="1">
    <citation type="submission" date="2020-08" db="EMBL/GenBank/DDBJ databases">
        <title>Genomic Encyclopedia of Type Strains, Phase IV (KMG-IV): sequencing the most valuable type-strain genomes for metagenomic binning, comparative biology and taxonomic classification.</title>
        <authorList>
            <person name="Goeker M."/>
        </authorList>
    </citation>
    <scope>NUCLEOTIDE SEQUENCE [LARGE SCALE GENOMIC DNA]</scope>
    <source>
        <strain evidence="6 7">DSM 100211</strain>
    </source>
</reference>
<feature type="region of interest" description="Disordered" evidence="4">
    <location>
        <begin position="26"/>
        <end position="47"/>
    </location>
</feature>
<dbReference type="PANTHER" id="PTHR48081:SF8">
    <property type="entry name" value="ALPHA_BETA HYDROLASE FOLD-3 DOMAIN-CONTAINING PROTEIN-RELATED"/>
    <property type="match status" value="1"/>
</dbReference>
<feature type="domain" description="Alpha/beta hydrolase fold-3" evidence="5">
    <location>
        <begin position="91"/>
        <end position="301"/>
    </location>
</feature>
<dbReference type="PROSITE" id="PS01174">
    <property type="entry name" value="LIPASE_GDXG_SER"/>
    <property type="match status" value="1"/>
</dbReference>
<dbReference type="AlphaFoldDB" id="A0A7W6DCN9"/>
<name>A0A7W6DCN9_9HYPH</name>
<dbReference type="InterPro" id="IPR033140">
    <property type="entry name" value="Lipase_GDXG_put_SER_AS"/>
</dbReference>
<evidence type="ECO:0000313" key="7">
    <source>
        <dbReference type="Proteomes" id="UP000574761"/>
    </source>
</evidence>
<feature type="active site" evidence="3">
    <location>
        <position position="169"/>
    </location>
</feature>
<accession>A0A7W6DCN9</accession>
<evidence type="ECO:0000259" key="5">
    <source>
        <dbReference type="Pfam" id="PF07859"/>
    </source>
</evidence>
<dbReference type="InterPro" id="IPR013094">
    <property type="entry name" value="AB_hydrolase_3"/>
</dbReference>
<proteinExistence type="inferred from homology"/>
<evidence type="ECO:0000256" key="1">
    <source>
        <dbReference type="ARBA" id="ARBA00010515"/>
    </source>
</evidence>
<evidence type="ECO:0000256" key="2">
    <source>
        <dbReference type="ARBA" id="ARBA00022801"/>
    </source>
</evidence>
<organism evidence="6 7">
    <name type="scientific">Mycoplana azooxidifex</name>
    <dbReference type="NCBI Taxonomy" id="1636188"/>
    <lineage>
        <taxon>Bacteria</taxon>
        <taxon>Pseudomonadati</taxon>
        <taxon>Pseudomonadota</taxon>
        <taxon>Alphaproteobacteria</taxon>
        <taxon>Hyphomicrobiales</taxon>
        <taxon>Rhizobiaceae</taxon>
        <taxon>Mycoplana</taxon>
    </lineage>
</organism>
<keyword evidence="7" id="KW-1185">Reference proteome</keyword>
<evidence type="ECO:0000313" key="6">
    <source>
        <dbReference type="EMBL" id="MBB3978192.1"/>
    </source>
</evidence>
<dbReference type="EMBL" id="JACIEE010000007">
    <property type="protein sequence ID" value="MBB3978192.1"/>
    <property type="molecule type" value="Genomic_DNA"/>
</dbReference>
<comment type="similarity">
    <text evidence="1">Belongs to the 'GDXG' lipolytic enzyme family.</text>
</comment>